<feature type="transmembrane region" description="Helical" evidence="7">
    <location>
        <begin position="22"/>
        <end position="42"/>
    </location>
</feature>
<dbReference type="InterPro" id="IPR025857">
    <property type="entry name" value="MacB_PCD"/>
</dbReference>
<dbReference type="GO" id="GO:0016787">
    <property type="term" value="F:hydrolase activity"/>
    <property type="evidence" value="ECO:0007669"/>
    <property type="project" value="UniProtKB-KW"/>
</dbReference>
<comment type="similarity">
    <text evidence="6">Belongs to the ABC-4 integral membrane protein family.</text>
</comment>
<evidence type="ECO:0000256" key="6">
    <source>
        <dbReference type="ARBA" id="ARBA00038076"/>
    </source>
</evidence>
<gene>
    <name evidence="10" type="primary">macB_2</name>
    <name evidence="10" type="ORF">CVS54_02341</name>
</gene>
<keyword evidence="10" id="KW-0378">Hydrolase</keyword>
<feature type="domain" description="MacB-like periplasmic core" evidence="9">
    <location>
        <begin position="23"/>
        <end position="212"/>
    </location>
</feature>
<dbReference type="Proteomes" id="UP000274841">
    <property type="component" value="Chromosome"/>
</dbReference>
<protein>
    <submittedName>
        <fullName evidence="10">Macrolide export ATP-binding/permease protein MacB</fullName>
        <ecNumber evidence="10">3.6.3.-</ecNumber>
    </submittedName>
</protein>
<feature type="domain" description="ABC3 transporter permease C-terminal" evidence="8">
    <location>
        <begin position="280"/>
        <end position="395"/>
    </location>
</feature>
<evidence type="ECO:0000313" key="10">
    <source>
        <dbReference type="EMBL" id="AZS40996.1"/>
    </source>
</evidence>
<keyword evidence="10" id="KW-0547">Nucleotide-binding</keyword>
<dbReference type="GO" id="GO:0005524">
    <property type="term" value="F:ATP binding"/>
    <property type="evidence" value="ECO:0007669"/>
    <property type="project" value="UniProtKB-KW"/>
</dbReference>
<keyword evidence="2" id="KW-1003">Cell membrane</keyword>
<feature type="transmembrane region" description="Helical" evidence="7">
    <location>
        <begin position="366"/>
        <end position="394"/>
    </location>
</feature>
<evidence type="ECO:0000256" key="5">
    <source>
        <dbReference type="ARBA" id="ARBA00023136"/>
    </source>
</evidence>
<feature type="transmembrane region" description="Helical" evidence="7">
    <location>
        <begin position="280"/>
        <end position="299"/>
    </location>
</feature>
<dbReference type="KEGG" id="moy:CVS54_02341"/>
<evidence type="ECO:0000259" key="9">
    <source>
        <dbReference type="Pfam" id="PF12704"/>
    </source>
</evidence>
<keyword evidence="4 7" id="KW-1133">Transmembrane helix</keyword>
<dbReference type="PANTHER" id="PTHR30572">
    <property type="entry name" value="MEMBRANE COMPONENT OF TRANSPORTER-RELATED"/>
    <property type="match status" value="1"/>
</dbReference>
<comment type="subcellular location">
    <subcellularLocation>
        <location evidence="1">Cell membrane</location>
        <topology evidence="1">Multi-pass membrane protein</topology>
    </subcellularLocation>
</comment>
<feature type="transmembrane region" description="Helical" evidence="7">
    <location>
        <begin position="320"/>
        <end position="346"/>
    </location>
</feature>
<accession>A0A3S9WLL4</accession>
<dbReference type="AlphaFoldDB" id="A0A3S9WLL4"/>
<reference evidence="10 11" key="1">
    <citation type="submission" date="2018-08" db="EMBL/GenBank/DDBJ databases">
        <title>Microbacterium oxydans strain HG3.</title>
        <authorList>
            <person name="ORTET P."/>
        </authorList>
    </citation>
    <scope>NUCLEOTIDE SEQUENCE [LARGE SCALE GENOMIC DNA]</scope>
    <source>
        <strain evidence="10 11">HG3</strain>
    </source>
</reference>
<evidence type="ECO:0000313" key="11">
    <source>
        <dbReference type="Proteomes" id="UP000274841"/>
    </source>
</evidence>
<keyword evidence="10" id="KW-0067">ATP-binding</keyword>
<evidence type="ECO:0000256" key="7">
    <source>
        <dbReference type="SAM" id="Phobius"/>
    </source>
</evidence>
<dbReference type="RefSeq" id="WP_046749498.1">
    <property type="nucleotide sequence ID" value="NZ_CP031422.1"/>
</dbReference>
<dbReference type="GO" id="GO:0005886">
    <property type="term" value="C:plasma membrane"/>
    <property type="evidence" value="ECO:0007669"/>
    <property type="project" value="UniProtKB-SubCell"/>
</dbReference>
<dbReference type="InterPro" id="IPR003838">
    <property type="entry name" value="ABC3_permease_C"/>
</dbReference>
<name>A0A3S9WLL4_9MICO</name>
<dbReference type="EC" id="3.6.3.-" evidence="10"/>
<dbReference type="Pfam" id="PF02687">
    <property type="entry name" value="FtsX"/>
    <property type="match status" value="1"/>
</dbReference>
<dbReference type="EMBL" id="CP031422">
    <property type="protein sequence ID" value="AZS40996.1"/>
    <property type="molecule type" value="Genomic_DNA"/>
</dbReference>
<sequence>MTGFLGALSDAWAEIRVHKLRVLLSLIGIAVSVGALTAVVAISEYQRQFQAEQSDRWGGRAATVVVAVNSDDGTPVDADEFDARFDRVSERFGFSHTARISQGVMLDVQLPDGIVQVPARVMDPAFSQIHRERLLEGRWFLDSDSEAMAPPVVITEPLWDRLGRVPLSQHPTVTLGGPAGGTYQVIGITPRQGMGDEEMRVDVLYDSYRARVDALPTDAWTQYEIWMGTGQVDRIAPVLAMDLRAGLPEGQTVSVSRSDWAAQPGALDAQATFEMVTGGIAALILALGALSLINIQLVAMRQRVREIGVRRAFGASSGRVFFAVFLESLVATTVAGVIGIAIVVAVLRSEWIITSMFYGIQDIPPFPMRAALIGLLASVIVGAVSGFIPALVALRVKVIDAIRF</sequence>
<organism evidence="10 11">
    <name type="scientific">Microbacterium oxydans</name>
    <dbReference type="NCBI Taxonomy" id="82380"/>
    <lineage>
        <taxon>Bacteria</taxon>
        <taxon>Bacillati</taxon>
        <taxon>Actinomycetota</taxon>
        <taxon>Actinomycetes</taxon>
        <taxon>Micrococcales</taxon>
        <taxon>Microbacteriaceae</taxon>
        <taxon>Microbacterium</taxon>
    </lineage>
</organism>
<dbReference type="GO" id="GO:0022857">
    <property type="term" value="F:transmembrane transporter activity"/>
    <property type="evidence" value="ECO:0007669"/>
    <property type="project" value="TreeGrafter"/>
</dbReference>
<evidence type="ECO:0000256" key="3">
    <source>
        <dbReference type="ARBA" id="ARBA00022692"/>
    </source>
</evidence>
<evidence type="ECO:0000256" key="1">
    <source>
        <dbReference type="ARBA" id="ARBA00004651"/>
    </source>
</evidence>
<evidence type="ECO:0000256" key="4">
    <source>
        <dbReference type="ARBA" id="ARBA00022989"/>
    </source>
</evidence>
<dbReference type="PANTHER" id="PTHR30572:SF4">
    <property type="entry name" value="ABC TRANSPORTER PERMEASE YTRF"/>
    <property type="match status" value="1"/>
</dbReference>
<dbReference type="Pfam" id="PF12704">
    <property type="entry name" value="MacB_PCD"/>
    <property type="match status" value="1"/>
</dbReference>
<dbReference type="InterPro" id="IPR050250">
    <property type="entry name" value="Macrolide_Exporter_MacB"/>
</dbReference>
<evidence type="ECO:0000259" key="8">
    <source>
        <dbReference type="Pfam" id="PF02687"/>
    </source>
</evidence>
<proteinExistence type="inferred from homology"/>
<evidence type="ECO:0000256" key="2">
    <source>
        <dbReference type="ARBA" id="ARBA00022475"/>
    </source>
</evidence>
<keyword evidence="3 7" id="KW-0812">Transmembrane</keyword>
<keyword evidence="5 7" id="KW-0472">Membrane</keyword>